<feature type="transmembrane region" description="Helical" evidence="5">
    <location>
        <begin position="330"/>
        <end position="348"/>
    </location>
</feature>
<keyword evidence="1" id="KW-0349">Heme</keyword>
<reference evidence="7" key="1">
    <citation type="journal article" date="2015" name="Genome Announc.">
        <title>Draft genome sequence of Talaromyces cellulolyticus strain Y-94, a source of lignocellulosic biomass-degrading enzymes.</title>
        <authorList>
            <person name="Fujii T."/>
            <person name="Koike H."/>
            <person name="Sawayama S."/>
            <person name="Yano S."/>
            <person name="Inoue H."/>
        </authorList>
    </citation>
    <scope>NUCLEOTIDE SEQUENCE [LARGE SCALE GENOMIC DNA]</scope>
    <source>
        <strain evidence="7">Y-94</strain>
    </source>
</reference>
<keyword evidence="5" id="KW-0812">Transmembrane</keyword>
<evidence type="ECO:0000256" key="1">
    <source>
        <dbReference type="ARBA" id="ARBA00022617"/>
    </source>
</evidence>
<gene>
    <name evidence="6" type="ORF">TCE0_015r02381</name>
</gene>
<proteinExistence type="predicted"/>
<dbReference type="CDD" id="cd19165">
    <property type="entry name" value="HemeO"/>
    <property type="match status" value="1"/>
</dbReference>
<dbReference type="InterPro" id="IPR016084">
    <property type="entry name" value="Haem_Oase-like_multi-hlx"/>
</dbReference>
<evidence type="ECO:0008006" key="8">
    <source>
        <dbReference type="Google" id="ProtNLM"/>
    </source>
</evidence>
<organism evidence="6 7">
    <name type="scientific">Talaromyces pinophilus</name>
    <name type="common">Penicillium pinophilum</name>
    <dbReference type="NCBI Taxonomy" id="128442"/>
    <lineage>
        <taxon>Eukaryota</taxon>
        <taxon>Fungi</taxon>
        <taxon>Dikarya</taxon>
        <taxon>Ascomycota</taxon>
        <taxon>Pezizomycotina</taxon>
        <taxon>Eurotiomycetes</taxon>
        <taxon>Eurotiomycetidae</taxon>
        <taxon>Eurotiales</taxon>
        <taxon>Trichocomaceae</taxon>
        <taxon>Talaromyces</taxon>
        <taxon>Talaromyces sect. Talaromyces</taxon>
    </lineage>
</organism>
<dbReference type="InterPro" id="IPR016053">
    <property type="entry name" value="Haem_Oase-like"/>
</dbReference>
<feature type="compositionally biased region" description="Low complexity" evidence="4">
    <location>
        <begin position="1"/>
        <end position="17"/>
    </location>
</feature>
<dbReference type="Pfam" id="PF01126">
    <property type="entry name" value="Heme_oxygenase"/>
    <property type="match status" value="1"/>
</dbReference>
<evidence type="ECO:0000256" key="2">
    <source>
        <dbReference type="ARBA" id="ARBA00022723"/>
    </source>
</evidence>
<keyword evidence="5" id="KW-0472">Membrane</keyword>
<dbReference type="SUPFAM" id="SSF48613">
    <property type="entry name" value="Heme oxygenase-like"/>
    <property type="match status" value="1"/>
</dbReference>
<keyword evidence="2" id="KW-0479">Metal-binding</keyword>
<dbReference type="AlphaFoldDB" id="A0A6V8H022"/>
<protein>
    <recommendedName>
        <fullName evidence="8">Heme oxygenase</fullName>
    </recommendedName>
</protein>
<dbReference type="Proteomes" id="UP000053095">
    <property type="component" value="Unassembled WGS sequence"/>
</dbReference>
<dbReference type="Gene3D" id="1.20.910.10">
    <property type="entry name" value="Heme oxygenase-like"/>
    <property type="match status" value="1"/>
</dbReference>
<comment type="caution">
    <text evidence="6">The sequence shown here is derived from an EMBL/GenBank/DDBJ whole genome shotgun (WGS) entry which is preliminary data.</text>
</comment>
<name>A0A6V8H022_TALPI</name>
<evidence type="ECO:0000313" key="7">
    <source>
        <dbReference type="Proteomes" id="UP000053095"/>
    </source>
</evidence>
<feature type="region of interest" description="Disordered" evidence="4">
    <location>
        <begin position="1"/>
        <end position="48"/>
    </location>
</feature>
<evidence type="ECO:0000256" key="3">
    <source>
        <dbReference type="ARBA" id="ARBA00023004"/>
    </source>
</evidence>
<dbReference type="PANTHER" id="PTHR10720">
    <property type="entry name" value="HEME OXYGENASE"/>
    <property type="match status" value="1"/>
</dbReference>
<dbReference type="GO" id="GO:0004392">
    <property type="term" value="F:heme oxygenase (decyclizing) activity"/>
    <property type="evidence" value="ECO:0007669"/>
    <property type="project" value="InterPro"/>
</dbReference>
<sequence>MASPSSSSSSSSPSASPDEAHSTLESGTVTDGVKSVDIPDHNSHVNHTNLPTRIHVASRAIHHTLHQAVVGRLPLALPPKTTSPHLYSLGISRFSRLYSTFETAWRDYLSTPPTDHDPNNDQARYHTLLSETYTPAITRSARLASDISNLQREWGDQIASVAQPAEHDAALRDAVAHITETTQRKPYVLLAYSWIMYMALFNGGRWIRDQLVNAGPEFWFREDAGIEKADSTMESTFLSFWSFDGDEDGEDIKRTFRAGFEEASRKHLTEAEREDVIHEAKALFQHCINIVSEVDVVVALERKRQDDELREHNHHHHHHQGMGTAERQSLLIIITLGVGLALAISYYTRLMTYLGY</sequence>
<keyword evidence="3" id="KW-0408">Iron</keyword>
<evidence type="ECO:0000256" key="5">
    <source>
        <dbReference type="SAM" id="Phobius"/>
    </source>
</evidence>
<dbReference type="GO" id="GO:0046872">
    <property type="term" value="F:metal ion binding"/>
    <property type="evidence" value="ECO:0007669"/>
    <property type="project" value="UniProtKB-KW"/>
</dbReference>
<evidence type="ECO:0000313" key="6">
    <source>
        <dbReference type="EMBL" id="GAM34662.1"/>
    </source>
</evidence>
<dbReference type="EMBL" id="DF933811">
    <property type="protein sequence ID" value="GAM34662.1"/>
    <property type="molecule type" value="Genomic_DNA"/>
</dbReference>
<accession>A0A6V8H022</accession>
<dbReference type="PANTHER" id="PTHR10720:SF0">
    <property type="entry name" value="HEME OXYGENASE"/>
    <property type="match status" value="1"/>
</dbReference>
<evidence type="ECO:0000256" key="4">
    <source>
        <dbReference type="SAM" id="MobiDB-lite"/>
    </source>
</evidence>
<dbReference type="InterPro" id="IPR002051">
    <property type="entry name" value="Haem_Oase"/>
</dbReference>
<keyword evidence="5" id="KW-1133">Transmembrane helix</keyword>
<keyword evidence="7" id="KW-1185">Reference proteome</keyword>
<dbReference type="GO" id="GO:0006788">
    <property type="term" value="P:heme oxidation"/>
    <property type="evidence" value="ECO:0007669"/>
    <property type="project" value="InterPro"/>
</dbReference>